<evidence type="ECO:0000256" key="4">
    <source>
        <dbReference type="RuleBase" id="RU004020"/>
    </source>
</evidence>
<dbReference type="InterPro" id="IPR000232">
    <property type="entry name" value="HSF_DNA-bd"/>
</dbReference>
<dbReference type="InterPro" id="IPR036388">
    <property type="entry name" value="WH-like_DNA-bd_sf"/>
</dbReference>
<feature type="region of interest" description="Disordered" evidence="5">
    <location>
        <begin position="487"/>
        <end position="512"/>
    </location>
</feature>
<feature type="region of interest" description="Disordered" evidence="5">
    <location>
        <begin position="396"/>
        <end position="415"/>
    </location>
</feature>
<dbReference type="PANTHER" id="PTHR10015:SF206">
    <property type="entry name" value="HSF-TYPE DNA-BINDING DOMAIN-CONTAINING PROTEIN"/>
    <property type="match status" value="1"/>
</dbReference>
<dbReference type="SUPFAM" id="SSF46785">
    <property type="entry name" value="Winged helix' DNA-binding domain"/>
    <property type="match status" value="1"/>
</dbReference>
<gene>
    <name evidence="7" type="ORF">ACHAWO_005683</name>
</gene>
<dbReference type="Proteomes" id="UP001530400">
    <property type="component" value="Unassembled WGS sequence"/>
</dbReference>
<sequence length="545" mass="60879">MNSSDKNLNNDSSNKDQEDQLSRPNPLKNRIKQRAMAMDCDDAKEVHISSVLAAASALASLGNQPVSSTPPSTPVNPSAAGNMRFTLKQMMAIENSRALPRDFDQDVPMAFPQKLMEILSNSQLADIITWLPNGKGFIILQKRRFANEVMPLYFKHSKFTSFTRKLNRWGFTRVTRGPESGAYYHKYFQRGQLNLVMQMHCQSKVSPKNNAAVKESPALSAIKSPGVSSAMSSLQLDESPSPAANVTTQFSTSNPNIFAPDLTRRDDSGTPRAKDFSSFKRPFAMNVQNQMNDEQAFRMLNSHQEMLRQQMANSQRLFSQNTFQLSRDPGFHQSASFGYDRMNAARSRQYPFAVQSATNAARQPDNLGQRQGSDPLPTTILGRHDNVERTDPLSVRHHEHSPFHPQANERQEHVRQPPMTDSAYLEMLRGRAKNNKAGSGVVSALGAALGTPEQTRAMINRAMQEQMRNFEERQHKAKEAEELALVNEVRPDASQSRPVQKKPVGVKSNLSMTQKQVANLRDIAKNGQGSAKDRFPKVVRRASAA</sequence>
<dbReference type="Gene3D" id="1.10.10.10">
    <property type="entry name" value="Winged helix-like DNA-binding domain superfamily/Winged helix DNA-binding domain"/>
    <property type="match status" value="1"/>
</dbReference>
<proteinExistence type="inferred from homology"/>
<evidence type="ECO:0000259" key="6">
    <source>
        <dbReference type="SMART" id="SM00415"/>
    </source>
</evidence>
<feature type="region of interest" description="Disordered" evidence="5">
    <location>
        <begin position="1"/>
        <end position="28"/>
    </location>
</feature>
<feature type="compositionally biased region" description="Low complexity" evidence="5">
    <location>
        <begin position="1"/>
        <end position="12"/>
    </location>
</feature>
<feature type="compositionally biased region" description="Polar residues" evidence="5">
    <location>
        <begin position="360"/>
        <end position="372"/>
    </location>
</feature>
<dbReference type="Pfam" id="PF00447">
    <property type="entry name" value="HSF_DNA-bind"/>
    <property type="match status" value="1"/>
</dbReference>
<keyword evidence="2" id="KW-0238">DNA-binding</keyword>
<name>A0ABD3NYU9_9STRA</name>
<keyword evidence="8" id="KW-1185">Reference proteome</keyword>
<keyword evidence="3" id="KW-0539">Nucleus</keyword>
<reference evidence="7 8" key="1">
    <citation type="submission" date="2024-10" db="EMBL/GenBank/DDBJ databases">
        <title>Updated reference genomes for cyclostephanoid diatoms.</title>
        <authorList>
            <person name="Roberts W.R."/>
            <person name="Alverson A.J."/>
        </authorList>
    </citation>
    <scope>NUCLEOTIDE SEQUENCE [LARGE SCALE GENOMIC DNA]</scope>
    <source>
        <strain evidence="7 8">AJA010-31</strain>
    </source>
</reference>
<feature type="region of interest" description="Disordered" evidence="5">
    <location>
        <begin position="360"/>
        <end position="383"/>
    </location>
</feature>
<dbReference type="InterPro" id="IPR036390">
    <property type="entry name" value="WH_DNA-bd_sf"/>
</dbReference>
<dbReference type="GO" id="GO:0003677">
    <property type="term" value="F:DNA binding"/>
    <property type="evidence" value="ECO:0007669"/>
    <property type="project" value="UniProtKB-KW"/>
</dbReference>
<feature type="domain" description="HSF-type DNA-binding" evidence="6">
    <location>
        <begin position="107"/>
        <end position="202"/>
    </location>
</feature>
<comment type="caution">
    <text evidence="7">The sequence shown here is derived from an EMBL/GenBank/DDBJ whole genome shotgun (WGS) entry which is preliminary data.</text>
</comment>
<protein>
    <recommendedName>
        <fullName evidence="6">HSF-type DNA-binding domain-containing protein</fullName>
    </recommendedName>
</protein>
<comment type="similarity">
    <text evidence="4">Belongs to the HSF family.</text>
</comment>
<accession>A0ABD3NYU9</accession>
<feature type="region of interest" description="Disordered" evidence="5">
    <location>
        <begin position="231"/>
        <end position="276"/>
    </location>
</feature>
<feature type="region of interest" description="Disordered" evidence="5">
    <location>
        <begin position="524"/>
        <end position="545"/>
    </location>
</feature>
<evidence type="ECO:0000256" key="2">
    <source>
        <dbReference type="ARBA" id="ARBA00023125"/>
    </source>
</evidence>
<dbReference type="FunFam" id="1.10.10.10:FF:000479">
    <property type="entry name" value="Predicted protein"/>
    <property type="match status" value="1"/>
</dbReference>
<feature type="compositionally biased region" description="Basic and acidic residues" evidence="5">
    <location>
        <begin position="262"/>
        <end position="276"/>
    </location>
</feature>
<evidence type="ECO:0000256" key="3">
    <source>
        <dbReference type="ARBA" id="ARBA00023242"/>
    </source>
</evidence>
<evidence type="ECO:0000256" key="5">
    <source>
        <dbReference type="SAM" id="MobiDB-lite"/>
    </source>
</evidence>
<evidence type="ECO:0000313" key="8">
    <source>
        <dbReference type="Proteomes" id="UP001530400"/>
    </source>
</evidence>
<dbReference type="SMART" id="SM00415">
    <property type="entry name" value="HSF"/>
    <property type="match status" value="1"/>
</dbReference>
<dbReference type="EMBL" id="JALLPJ020000875">
    <property type="protein sequence ID" value="KAL3780767.1"/>
    <property type="molecule type" value="Genomic_DNA"/>
</dbReference>
<dbReference type="PANTHER" id="PTHR10015">
    <property type="entry name" value="HEAT SHOCK TRANSCRIPTION FACTOR"/>
    <property type="match status" value="1"/>
</dbReference>
<feature type="compositionally biased region" description="Polar residues" evidence="5">
    <location>
        <begin position="231"/>
        <end position="256"/>
    </location>
</feature>
<comment type="subcellular location">
    <subcellularLocation>
        <location evidence="1">Nucleus</location>
    </subcellularLocation>
</comment>
<dbReference type="GO" id="GO:0005634">
    <property type="term" value="C:nucleus"/>
    <property type="evidence" value="ECO:0007669"/>
    <property type="project" value="UniProtKB-SubCell"/>
</dbReference>
<dbReference type="AlphaFoldDB" id="A0ABD3NYU9"/>
<evidence type="ECO:0000313" key="7">
    <source>
        <dbReference type="EMBL" id="KAL3780767.1"/>
    </source>
</evidence>
<evidence type="ECO:0000256" key="1">
    <source>
        <dbReference type="ARBA" id="ARBA00004123"/>
    </source>
</evidence>
<dbReference type="PRINTS" id="PR00056">
    <property type="entry name" value="HSFDOMAIN"/>
</dbReference>
<organism evidence="7 8">
    <name type="scientific">Cyclotella atomus</name>
    <dbReference type="NCBI Taxonomy" id="382360"/>
    <lineage>
        <taxon>Eukaryota</taxon>
        <taxon>Sar</taxon>
        <taxon>Stramenopiles</taxon>
        <taxon>Ochrophyta</taxon>
        <taxon>Bacillariophyta</taxon>
        <taxon>Coscinodiscophyceae</taxon>
        <taxon>Thalassiosirophycidae</taxon>
        <taxon>Stephanodiscales</taxon>
        <taxon>Stephanodiscaceae</taxon>
        <taxon>Cyclotella</taxon>
    </lineage>
</organism>